<feature type="binding site" evidence="7">
    <location>
        <position position="48"/>
    </location>
    <ligand>
        <name>Mg(2+)</name>
        <dbReference type="ChEBI" id="CHEBI:18420"/>
        <label>1</label>
    </ligand>
</feature>
<evidence type="ECO:0000256" key="10">
    <source>
        <dbReference type="SAM" id="MobiDB-lite"/>
    </source>
</evidence>
<keyword evidence="3 7" id="KW-0479">Metal-binding</keyword>
<evidence type="ECO:0000256" key="2">
    <source>
        <dbReference type="ARBA" id="ARBA00007092"/>
    </source>
</evidence>
<dbReference type="SUPFAM" id="SSF56219">
    <property type="entry name" value="DNase I-like"/>
    <property type="match status" value="1"/>
</dbReference>
<evidence type="ECO:0000313" key="13">
    <source>
        <dbReference type="Proteomes" id="UP001465755"/>
    </source>
</evidence>
<dbReference type="InterPro" id="IPR020848">
    <property type="entry name" value="AP_endonuclease_F1_CS"/>
</dbReference>
<dbReference type="Proteomes" id="UP001465755">
    <property type="component" value="Unassembled WGS sequence"/>
</dbReference>
<reference evidence="12 13" key="1">
    <citation type="journal article" date="2024" name="Nat. Commun.">
        <title>Phylogenomics reveals the evolutionary origins of lichenization in chlorophyte algae.</title>
        <authorList>
            <person name="Puginier C."/>
            <person name="Libourel C."/>
            <person name="Otte J."/>
            <person name="Skaloud P."/>
            <person name="Haon M."/>
            <person name="Grisel S."/>
            <person name="Petersen M."/>
            <person name="Berrin J.G."/>
            <person name="Delaux P.M."/>
            <person name="Dal Grande F."/>
            <person name="Keller J."/>
        </authorList>
    </citation>
    <scope>NUCLEOTIDE SEQUENCE [LARGE SCALE GENOMIC DNA]</scope>
    <source>
        <strain evidence="12 13">SAG 2036</strain>
    </source>
</reference>
<dbReference type="PANTHER" id="PTHR22748:SF4">
    <property type="entry name" value="DNA-(APURINIC OR APYRIMIDINIC SITE) ENDONUCLEASE 2"/>
    <property type="match status" value="1"/>
</dbReference>
<keyword evidence="9" id="KW-0234">DNA repair</keyword>
<evidence type="ECO:0000313" key="12">
    <source>
        <dbReference type="EMBL" id="KAK9805387.1"/>
    </source>
</evidence>
<evidence type="ECO:0000256" key="8">
    <source>
        <dbReference type="PIRSR" id="PIRSR604808-3"/>
    </source>
</evidence>
<comment type="caution">
    <text evidence="12">The sequence shown here is derived from an EMBL/GenBank/DDBJ whole genome shotgun (WGS) entry which is preliminary data.</text>
</comment>
<evidence type="ECO:0000259" key="11">
    <source>
        <dbReference type="Pfam" id="PF03372"/>
    </source>
</evidence>
<feature type="binding site" evidence="7">
    <location>
        <position position="267"/>
    </location>
    <ligand>
        <name>Mg(2+)</name>
        <dbReference type="ChEBI" id="CHEBI:18420"/>
        <label>1</label>
    </ligand>
</feature>
<comment type="cofactor">
    <cofactor evidence="7 9">
        <name>Mg(2+)</name>
        <dbReference type="ChEBI" id="CHEBI:18420"/>
    </cofactor>
    <cofactor evidence="7 9">
        <name>Mn(2+)</name>
        <dbReference type="ChEBI" id="CHEBI:29035"/>
    </cofactor>
    <text evidence="7 9">Probably binds two magnesium or manganese ions per subunit.</text>
</comment>
<dbReference type="GO" id="GO:0008311">
    <property type="term" value="F:double-stranded DNA 3'-5' DNA exonuclease activity"/>
    <property type="evidence" value="ECO:0007669"/>
    <property type="project" value="TreeGrafter"/>
</dbReference>
<feature type="domain" description="Endonuclease/exonuclease/phosphatase" evidence="11">
    <location>
        <begin position="13"/>
        <end position="268"/>
    </location>
</feature>
<comment type="similarity">
    <text evidence="2 9">Belongs to the DNA repair enzymes AP/ExoA family.</text>
</comment>
<dbReference type="GO" id="GO:0003906">
    <property type="term" value="F:DNA-(apurinic or apyrimidinic site) endonuclease activity"/>
    <property type="evidence" value="ECO:0007669"/>
    <property type="project" value="TreeGrafter"/>
</dbReference>
<feature type="site" description="Important for catalytic activity" evidence="8">
    <location>
        <position position="241"/>
    </location>
</feature>
<gene>
    <name evidence="12" type="ORF">WJX73_010257</name>
</gene>
<accession>A0AAW1P9R8</accession>
<keyword evidence="4" id="KW-0378">Hydrolase</keyword>
<protein>
    <recommendedName>
        <fullName evidence="11">Endonuclease/exonuclease/phosphatase domain-containing protein</fullName>
    </recommendedName>
</protein>
<dbReference type="PROSITE" id="PS51435">
    <property type="entry name" value="AP_NUCLEASE_F1_4"/>
    <property type="match status" value="1"/>
</dbReference>
<feature type="binding site" evidence="7">
    <location>
        <position position="172"/>
    </location>
    <ligand>
        <name>Mg(2+)</name>
        <dbReference type="ChEBI" id="CHEBI:18420"/>
        <label>1</label>
    </ligand>
</feature>
<keyword evidence="13" id="KW-1185">Reference proteome</keyword>
<organism evidence="12 13">
    <name type="scientific">Symbiochloris irregularis</name>
    <dbReference type="NCBI Taxonomy" id="706552"/>
    <lineage>
        <taxon>Eukaryota</taxon>
        <taxon>Viridiplantae</taxon>
        <taxon>Chlorophyta</taxon>
        <taxon>core chlorophytes</taxon>
        <taxon>Trebouxiophyceae</taxon>
        <taxon>Trebouxiales</taxon>
        <taxon>Trebouxiaceae</taxon>
        <taxon>Symbiochloris</taxon>
    </lineage>
</organism>
<feature type="region of interest" description="Disordered" evidence="10">
    <location>
        <begin position="306"/>
        <end position="334"/>
    </location>
</feature>
<dbReference type="Gene3D" id="3.60.10.10">
    <property type="entry name" value="Endonuclease/exonuclease/phosphatase"/>
    <property type="match status" value="1"/>
</dbReference>
<dbReference type="AlphaFoldDB" id="A0AAW1P9R8"/>
<dbReference type="InterPro" id="IPR005135">
    <property type="entry name" value="Endo/exonuclease/phosphatase"/>
</dbReference>
<dbReference type="GO" id="GO:0046872">
    <property type="term" value="F:metal ion binding"/>
    <property type="evidence" value="ECO:0007669"/>
    <property type="project" value="UniProtKB-KW"/>
</dbReference>
<comment type="cofactor">
    <cofactor evidence="1">
        <name>Mn(2+)</name>
        <dbReference type="ChEBI" id="CHEBI:29035"/>
    </cofactor>
</comment>
<dbReference type="InterPro" id="IPR036691">
    <property type="entry name" value="Endo/exonu/phosph_ase_sf"/>
</dbReference>
<dbReference type="GO" id="GO:0005634">
    <property type="term" value="C:nucleus"/>
    <property type="evidence" value="ECO:0007669"/>
    <property type="project" value="TreeGrafter"/>
</dbReference>
<keyword evidence="7" id="KW-0464">Manganese</keyword>
<dbReference type="InterPro" id="IPR004808">
    <property type="entry name" value="AP_endonuc_1"/>
</dbReference>
<feature type="active site" evidence="6">
    <location>
        <position position="127"/>
    </location>
</feature>
<evidence type="ECO:0000256" key="9">
    <source>
        <dbReference type="RuleBase" id="RU362131"/>
    </source>
</evidence>
<evidence type="ECO:0000256" key="5">
    <source>
        <dbReference type="ARBA" id="ARBA00022842"/>
    </source>
</evidence>
<feature type="active site" description="Proton acceptor" evidence="6">
    <location>
        <position position="268"/>
    </location>
</feature>
<evidence type="ECO:0000256" key="7">
    <source>
        <dbReference type="PIRSR" id="PIRSR604808-2"/>
    </source>
</evidence>
<dbReference type="GO" id="GO:0003677">
    <property type="term" value="F:DNA binding"/>
    <property type="evidence" value="ECO:0007669"/>
    <property type="project" value="InterPro"/>
</dbReference>
<proteinExistence type="inferred from homology"/>
<name>A0AAW1P9R8_9CHLO</name>
<feature type="site" description="Transition state stabilizer" evidence="8">
    <location>
        <position position="174"/>
    </location>
</feature>
<feature type="binding site" evidence="7">
    <location>
        <position position="174"/>
    </location>
    <ligand>
        <name>Mg(2+)</name>
        <dbReference type="ChEBI" id="CHEBI:18420"/>
        <label>1</label>
    </ligand>
</feature>
<evidence type="ECO:0000256" key="3">
    <source>
        <dbReference type="ARBA" id="ARBA00022723"/>
    </source>
</evidence>
<dbReference type="GO" id="GO:0008081">
    <property type="term" value="F:phosphoric diester hydrolase activity"/>
    <property type="evidence" value="ECO:0007669"/>
    <property type="project" value="TreeGrafter"/>
</dbReference>
<evidence type="ECO:0000256" key="1">
    <source>
        <dbReference type="ARBA" id="ARBA00001936"/>
    </source>
</evidence>
<evidence type="ECO:0000256" key="4">
    <source>
        <dbReference type="ARBA" id="ARBA00022801"/>
    </source>
</evidence>
<dbReference type="PANTHER" id="PTHR22748">
    <property type="entry name" value="AP ENDONUCLEASE"/>
    <property type="match status" value="1"/>
</dbReference>
<dbReference type="Pfam" id="PF03372">
    <property type="entry name" value="Exo_endo_phos"/>
    <property type="match status" value="1"/>
</dbReference>
<feature type="active site" description="Proton donor/acceptor" evidence="6">
    <location>
        <position position="172"/>
    </location>
</feature>
<keyword evidence="9" id="KW-0227">DNA damage</keyword>
<dbReference type="PROSITE" id="PS00728">
    <property type="entry name" value="AP_NUCLEASE_F1_3"/>
    <property type="match status" value="1"/>
</dbReference>
<feature type="binding site" evidence="7">
    <location>
        <position position="268"/>
    </location>
    <ligand>
        <name>Mg(2+)</name>
        <dbReference type="ChEBI" id="CHEBI:18420"/>
        <label>1</label>
    </ligand>
</feature>
<dbReference type="NCBIfam" id="TIGR00633">
    <property type="entry name" value="xth"/>
    <property type="match status" value="1"/>
</dbReference>
<dbReference type="EMBL" id="JALJOQ010000044">
    <property type="protein sequence ID" value="KAK9805387.1"/>
    <property type="molecule type" value="Genomic_DNA"/>
</dbReference>
<dbReference type="GO" id="GO:0006284">
    <property type="term" value="P:base-excision repair"/>
    <property type="evidence" value="ECO:0007669"/>
    <property type="project" value="TreeGrafter"/>
</dbReference>
<evidence type="ECO:0000256" key="6">
    <source>
        <dbReference type="PIRSR" id="PIRSR604808-1"/>
    </source>
</evidence>
<feature type="binding site" evidence="7">
    <location>
        <position position="14"/>
    </location>
    <ligand>
        <name>Mg(2+)</name>
        <dbReference type="ChEBI" id="CHEBI:18420"/>
        <label>1</label>
    </ligand>
</feature>
<sequence>MSADKAALKLLCWNINALVPTLRNIELKHKSLLGFFEHHGADIACFQETKLLPDKLTRELACVKGYESFWAISKSKKGYSGVVTYVSKRWSPVSAQCDCLGSGEGELDSEGRVIITDHGAFVLINVYVPNAGGGKGSDDRPRAAFKLQFMRALRDKVDALHATGKQVILVGDLNIAASKQDVHAGCDYDLMYSLEEKRELQDLLQDLTDTWRLQHPDTENVFTVWDEKTNARFSNRGVRIDYALLSQALLPHLVSSEVVSTPPKWSDHAALELSLKDLEVPAAHPPCALSSSRTFPAQNTIASMFARKRSAPEKGAPAAAEEPDRKHQKTEAAA</sequence>
<keyword evidence="5 7" id="KW-0460">Magnesium</keyword>
<feature type="site" description="Interaction with DNA substrate" evidence="8">
    <location>
        <position position="268"/>
    </location>
</feature>